<dbReference type="WBParaSite" id="GPUH_0001522301-mRNA-1">
    <property type="protein sequence ID" value="GPUH_0001522301-mRNA-1"/>
    <property type="gene ID" value="GPUH_0001522301"/>
</dbReference>
<dbReference type="Proteomes" id="UP000271098">
    <property type="component" value="Unassembled WGS sequence"/>
</dbReference>
<proteinExistence type="predicted"/>
<keyword evidence="2" id="KW-1185">Reference proteome</keyword>
<reference evidence="1 2" key="2">
    <citation type="submission" date="2018-11" db="EMBL/GenBank/DDBJ databases">
        <authorList>
            <consortium name="Pathogen Informatics"/>
        </authorList>
    </citation>
    <scope>NUCLEOTIDE SEQUENCE [LARGE SCALE GENOMIC DNA]</scope>
</reference>
<dbReference type="OrthoDB" id="5809834at2759"/>
<name>A0A183E2L2_9BILA</name>
<dbReference type="AlphaFoldDB" id="A0A183E2L2"/>
<gene>
    <name evidence="1" type="ORF">GPUH_LOCUS15203</name>
</gene>
<evidence type="ECO:0000313" key="3">
    <source>
        <dbReference type="WBParaSite" id="GPUH_0001522301-mRNA-1"/>
    </source>
</evidence>
<sequence length="99" mass="10994">MDVKCTNSTTLWSLQSIRFRIVLLLALALCVEGLMRSNMNMAMVCMVNRTAVVQLENSNSNVLSLHFRSHVGSRRSAGRIRPATGFNLVCGEDRNVVPN</sequence>
<evidence type="ECO:0000313" key="1">
    <source>
        <dbReference type="EMBL" id="VDN25556.1"/>
    </source>
</evidence>
<accession>A0A183E2L2</accession>
<reference evidence="3" key="1">
    <citation type="submission" date="2016-06" db="UniProtKB">
        <authorList>
            <consortium name="WormBaseParasite"/>
        </authorList>
    </citation>
    <scope>IDENTIFICATION</scope>
</reference>
<organism evidence="3">
    <name type="scientific">Gongylonema pulchrum</name>
    <dbReference type="NCBI Taxonomy" id="637853"/>
    <lineage>
        <taxon>Eukaryota</taxon>
        <taxon>Metazoa</taxon>
        <taxon>Ecdysozoa</taxon>
        <taxon>Nematoda</taxon>
        <taxon>Chromadorea</taxon>
        <taxon>Rhabditida</taxon>
        <taxon>Spirurina</taxon>
        <taxon>Spiruromorpha</taxon>
        <taxon>Spiruroidea</taxon>
        <taxon>Gongylonematidae</taxon>
        <taxon>Gongylonema</taxon>
    </lineage>
</organism>
<dbReference type="EMBL" id="UYRT01082152">
    <property type="protein sequence ID" value="VDN25556.1"/>
    <property type="molecule type" value="Genomic_DNA"/>
</dbReference>
<evidence type="ECO:0000313" key="2">
    <source>
        <dbReference type="Proteomes" id="UP000271098"/>
    </source>
</evidence>
<protein>
    <submittedName>
        <fullName evidence="3">Secreted protein</fullName>
    </submittedName>
</protein>